<dbReference type="Gene3D" id="3.40.630.30">
    <property type="match status" value="1"/>
</dbReference>
<protein>
    <submittedName>
        <fullName evidence="4">GNAT family N-acetyltransferase</fullName>
    </submittedName>
</protein>
<sequence>MTQAAFQLRAATGADLSAIAALSQLVWLHTYTPEGINADVADYVLQEFTTANTRQRFEDPNQHYLLAEADGKLIGYLLLQLNAACEADAGCSAEIARLYVIPQFAGKGAGRALLSKARRFLQSRGHHALWLTVYAGNQAAIGFYRHCGFTHTGDTFFQLGEQQHANLILQWRF</sequence>
<dbReference type="EMBL" id="JAGSPN010000003">
    <property type="protein sequence ID" value="MBR7781774.1"/>
    <property type="molecule type" value="Genomic_DNA"/>
</dbReference>
<dbReference type="PANTHER" id="PTHR43877">
    <property type="entry name" value="AMINOALKYLPHOSPHONATE N-ACETYLTRANSFERASE-RELATED-RELATED"/>
    <property type="match status" value="1"/>
</dbReference>
<dbReference type="InterPro" id="IPR000182">
    <property type="entry name" value="GNAT_dom"/>
</dbReference>
<keyword evidence="2" id="KW-0012">Acyltransferase</keyword>
<dbReference type="RefSeq" id="WP_212687115.1">
    <property type="nucleotide sequence ID" value="NZ_JAGSPN010000003.1"/>
</dbReference>
<feature type="domain" description="N-acetyltransferase" evidence="3">
    <location>
        <begin position="6"/>
        <end position="173"/>
    </location>
</feature>
<proteinExistence type="predicted"/>
<dbReference type="CDD" id="cd04301">
    <property type="entry name" value="NAT_SF"/>
    <property type="match status" value="1"/>
</dbReference>
<dbReference type="SUPFAM" id="SSF55729">
    <property type="entry name" value="Acyl-CoA N-acyltransferases (Nat)"/>
    <property type="match status" value="1"/>
</dbReference>
<evidence type="ECO:0000313" key="5">
    <source>
        <dbReference type="Proteomes" id="UP000680067"/>
    </source>
</evidence>
<evidence type="ECO:0000313" key="4">
    <source>
        <dbReference type="EMBL" id="MBR7781774.1"/>
    </source>
</evidence>
<keyword evidence="5" id="KW-1185">Reference proteome</keyword>
<gene>
    <name evidence="4" type="ORF">KDM89_06455</name>
</gene>
<dbReference type="PROSITE" id="PS51186">
    <property type="entry name" value="GNAT"/>
    <property type="match status" value="1"/>
</dbReference>
<organism evidence="4 5">
    <name type="scientific">Undibacterium luofuense</name>
    <dbReference type="NCBI Taxonomy" id="2828733"/>
    <lineage>
        <taxon>Bacteria</taxon>
        <taxon>Pseudomonadati</taxon>
        <taxon>Pseudomonadota</taxon>
        <taxon>Betaproteobacteria</taxon>
        <taxon>Burkholderiales</taxon>
        <taxon>Oxalobacteraceae</taxon>
        <taxon>Undibacterium</taxon>
    </lineage>
</organism>
<name>A0A941DLF8_9BURK</name>
<evidence type="ECO:0000256" key="2">
    <source>
        <dbReference type="ARBA" id="ARBA00023315"/>
    </source>
</evidence>
<evidence type="ECO:0000259" key="3">
    <source>
        <dbReference type="PROSITE" id="PS51186"/>
    </source>
</evidence>
<keyword evidence="1" id="KW-0808">Transferase</keyword>
<dbReference type="Pfam" id="PF00583">
    <property type="entry name" value="Acetyltransf_1"/>
    <property type="match status" value="1"/>
</dbReference>
<comment type="caution">
    <text evidence="4">The sequence shown here is derived from an EMBL/GenBank/DDBJ whole genome shotgun (WGS) entry which is preliminary data.</text>
</comment>
<dbReference type="GO" id="GO:0016747">
    <property type="term" value="F:acyltransferase activity, transferring groups other than amino-acyl groups"/>
    <property type="evidence" value="ECO:0007669"/>
    <property type="project" value="InterPro"/>
</dbReference>
<evidence type="ECO:0000256" key="1">
    <source>
        <dbReference type="ARBA" id="ARBA00022679"/>
    </source>
</evidence>
<reference evidence="4" key="1">
    <citation type="submission" date="2021-04" db="EMBL/GenBank/DDBJ databases">
        <title>novel species isolated from subtropical streams in China.</title>
        <authorList>
            <person name="Lu H."/>
        </authorList>
    </citation>
    <scope>NUCLEOTIDE SEQUENCE</scope>
    <source>
        <strain evidence="4">LFS511W</strain>
    </source>
</reference>
<dbReference type="Proteomes" id="UP000680067">
    <property type="component" value="Unassembled WGS sequence"/>
</dbReference>
<dbReference type="AlphaFoldDB" id="A0A941DLF8"/>
<dbReference type="InterPro" id="IPR050832">
    <property type="entry name" value="Bact_Acetyltransf"/>
</dbReference>
<dbReference type="InterPro" id="IPR016181">
    <property type="entry name" value="Acyl_CoA_acyltransferase"/>
</dbReference>
<accession>A0A941DLF8</accession>